<dbReference type="AlphaFoldDB" id="A0A127F7U0"/>
<dbReference type="PATRIC" id="fig|465721.4.peg.1097"/>
<dbReference type="InterPro" id="IPR025708">
    <property type="entry name" value="HSP15"/>
</dbReference>
<evidence type="ECO:0000256" key="2">
    <source>
        <dbReference type="ARBA" id="ARBA00022884"/>
    </source>
</evidence>
<dbReference type="CDD" id="cd00165">
    <property type="entry name" value="S4"/>
    <property type="match status" value="1"/>
</dbReference>
<evidence type="ECO:0000256" key="3">
    <source>
        <dbReference type="ARBA" id="ARBA00023125"/>
    </source>
</evidence>
<evidence type="ECO:0000313" key="8">
    <source>
        <dbReference type="Proteomes" id="UP000070250"/>
    </source>
</evidence>
<evidence type="ECO:0000313" key="7">
    <source>
        <dbReference type="EMBL" id="AMN46494.1"/>
    </source>
</evidence>
<dbReference type="SMART" id="SM00363">
    <property type="entry name" value="S4"/>
    <property type="match status" value="1"/>
</dbReference>
<dbReference type="InterPro" id="IPR036986">
    <property type="entry name" value="S4_RNA-bd_sf"/>
</dbReference>
<evidence type="ECO:0000256" key="1">
    <source>
        <dbReference type="ARBA" id="ARBA00008396"/>
    </source>
</evidence>
<reference evidence="7 8" key="1">
    <citation type="submission" date="2015-06" db="EMBL/GenBank/DDBJ databases">
        <title>A Comprehensive Approach to Explore the Metabolic and Phylogenetic Diversity of Bacterial Steroid Degradation in the Environment: Testosterone as an Example.</title>
        <authorList>
            <person name="Yang F.-C."/>
            <person name="Chen Y.-L."/>
            <person name="Yu C.-P."/>
            <person name="Tang S.-L."/>
            <person name="Wang P.-H."/>
            <person name="Ismail W."/>
            <person name="Wang C.-H."/>
            <person name="Yang C.-Y."/>
            <person name="Chiang Y.-R."/>
        </authorList>
    </citation>
    <scope>NUCLEOTIDE SEQUENCE [LARGE SCALE GENOMIC DNA]</scope>
    <source>
        <strain evidence="7 8">DSM 18526</strain>
    </source>
</reference>
<feature type="region of interest" description="Disordered" evidence="5">
    <location>
        <begin position="107"/>
        <end position="133"/>
    </location>
</feature>
<evidence type="ECO:0000256" key="5">
    <source>
        <dbReference type="SAM" id="MobiDB-lite"/>
    </source>
</evidence>
<evidence type="ECO:0000259" key="6">
    <source>
        <dbReference type="SMART" id="SM00363"/>
    </source>
</evidence>
<gene>
    <name evidence="7" type="ORF">ACG33_05140</name>
</gene>
<dbReference type="PROSITE" id="PS50889">
    <property type="entry name" value="S4"/>
    <property type="match status" value="1"/>
</dbReference>
<dbReference type="GO" id="GO:0034605">
    <property type="term" value="P:cellular response to heat"/>
    <property type="evidence" value="ECO:0007669"/>
    <property type="project" value="InterPro"/>
</dbReference>
<evidence type="ECO:0000256" key="4">
    <source>
        <dbReference type="PIRNR" id="PIRNR016821"/>
    </source>
</evidence>
<proteinExistence type="inferred from homology"/>
<dbReference type="KEGG" id="sdf:ACG33_05140"/>
<dbReference type="OrthoDB" id="9797176at2"/>
<sequence length="133" mass="14786">MAAGMSEQQRGAGLRIDKWLWCARFFKSRAQATQAVIGGRVHVDAERVKPSRMVYVGDRLEITREALRFEVVVTAIPVRRGPAAEAQGCYAETPASIAARERHQAQSRMAAHAAPSGRPDKHARRVLRDLRRG</sequence>
<dbReference type="Pfam" id="PF01479">
    <property type="entry name" value="S4"/>
    <property type="match status" value="1"/>
</dbReference>
<dbReference type="SUPFAM" id="SSF55174">
    <property type="entry name" value="Alpha-L RNA-binding motif"/>
    <property type="match status" value="1"/>
</dbReference>
<organism evidence="7 8">
    <name type="scientific">Steroidobacter denitrificans</name>
    <dbReference type="NCBI Taxonomy" id="465721"/>
    <lineage>
        <taxon>Bacteria</taxon>
        <taxon>Pseudomonadati</taxon>
        <taxon>Pseudomonadota</taxon>
        <taxon>Gammaproteobacteria</taxon>
        <taxon>Steroidobacterales</taxon>
        <taxon>Steroidobacteraceae</taxon>
        <taxon>Steroidobacter</taxon>
    </lineage>
</organism>
<dbReference type="InterPro" id="IPR002942">
    <property type="entry name" value="S4_RNA-bd"/>
</dbReference>
<name>A0A127F7U0_STEDE</name>
<dbReference type="Gene3D" id="3.10.290.10">
    <property type="entry name" value="RNA-binding S4 domain"/>
    <property type="match status" value="1"/>
</dbReference>
<comment type="similarity">
    <text evidence="1 4">Belongs to the HSP15 family.</text>
</comment>
<keyword evidence="8" id="KW-1185">Reference proteome</keyword>
<dbReference type="RefSeq" id="WP_066922836.1">
    <property type="nucleotide sequence ID" value="NZ_CP011971.1"/>
</dbReference>
<protein>
    <recommendedName>
        <fullName evidence="4">Heat shock protein 15</fullName>
    </recommendedName>
</protein>
<dbReference type="GO" id="GO:0003677">
    <property type="term" value="F:DNA binding"/>
    <property type="evidence" value="ECO:0007669"/>
    <property type="project" value="UniProtKB-KW"/>
</dbReference>
<dbReference type="PIRSF" id="PIRSF016821">
    <property type="entry name" value="HSP15"/>
    <property type="match status" value="1"/>
</dbReference>
<dbReference type="Proteomes" id="UP000070250">
    <property type="component" value="Chromosome"/>
</dbReference>
<dbReference type="STRING" id="465721.ACG33_05140"/>
<keyword evidence="3 4" id="KW-0238">DNA-binding</keyword>
<feature type="domain" description="RNA-binding S4" evidence="6">
    <location>
        <begin position="14"/>
        <end position="71"/>
    </location>
</feature>
<dbReference type="GO" id="GO:0043023">
    <property type="term" value="F:ribosomal large subunit binding"/>
    <property type="evidence" value="ECO:0007669"/>
    <property type="project" value="InterPro"/>
</dbReference>
<dbReference type="GO" id="GO:0003727">
    <property type="term" value="F:single-stranded RNA binding"/>
    <property type="evidence" value="ECO:0007669"/>
    <property type="project" value="InterPro"/>
</dbReference>
<dbReference type="EMBL" id="CP011971">
    <property type="protein sequence ID" value="AMN46494.1"/>
    <property type="molecule type" value="Genomic_DNA"/>
</dbReference>
<keyword evidence="2 4" id="KW-0694">RNA-binding</keyword>
<accession>A0A127F7U0</accession>